<evidence type="ECO:0000256" key="6">
    <source>
        <dbReference type="ARBA" id="ARBA00023065"/>
    </source>
</evidence>
<keyword evidence="6" id="KW-0406">Ion transport</keyword>
<feature type="non-terminal residue" evidence="8">
    <location>
        <position position="86"/>
    </location>
</feature>
<dbReference type="AlphaFoldDB" id="A0A5J4ULZ3"/>
<dbReference type="InterPro" id="IPR023366">
    <property type="entry name" value="ATP_synth_asu-like_sf"/>
</dbReference>
<organism evidence="8 9">
    <name type="scientific">Streblomastix strix</name>
    <dbReference type="NCBI Taxonomy" id="222440"/>
    <lineage>
        <taxon>Eukaryota</taxon>
        <taxon>Metamonada</taxon>
        <taxon>Preaxostyla</taxon>
        <taxon>Oxymonadida</taxon>
        <taxon>Streblomastigidae</taxon>
        <taxon>Streblomastix</taxon>
    </lineage>
</organism>
<dbReference type="GO" id="GO:0046961">
    <property type="term" value="F:proton-transporting ATPase activity, rotational mechanism"/>
    <property type="evidence" value="ECO:0007669"/>
    <property type="project" value="InterPro"/>
</dbReference>
<dbReference type="Gene3D" id="2.40.30.20">
    <property type="match status" value="1"/>
</dbReference>
<keyword evidence="3" id="KW-0547">Nucleotide-binding</keyword>
<dbReference type="Proteomes" id="UP000324800">
    <property type="component" value="Unassembled WGS sequence"/>
</dbReference>
<feature type="domain" description="ATPase F1/V1/A1 complex alpha/beta subunit N-terminal" evidence="7">
    <location>
        <begin position="56"/>
        <end position="86"/>
    </location>
</feature>
<dbReference type="PANTHER" id="PTHR43607:SF1">
    <property type="entry name" value="H(+)-TRANSPORTING TWO-SECTOR ATPASE"/>
    <property type="match status" value="1"/>
</dbReference>
<accession>A0A5J4ULZ3</accession>
<evidence type="ECO:0000313" key="8">
    <source>
        <dbReference type="EMBL" id="KAA6371666.1"/>
    </source>
</evidence>
<evidence type="ECO:0000256" key="1">
    <source>
        <dbReference type="ARBA" id="ARBA00008936"/>
    </source>
</evidence>
<evidence type="ECO:0000313" key="9">
    <source>
        <dbReference type="Proteomes" id="UP000324800"/>
    </source>
</evidence>
<dbReference type="GO" id="GO:0005524">
    <property type="term" value="F:ATP binding"/>
    <property type="evidence" value="ECO:0007669"/>
    <property type="project" value="UniProtKB-KW"/>
</dbReference>
<dbReference type="GO" id="GO:0046034">
    <property type="term" value="P:ATP metabolic process"/>
    <property type="evidence" value="ECO:0007669"/>
    <property type="project" value="InterPro"/>
</dbReference>
<evidence type="ECO:0000256" key="3">
    <source>
        <dbReference type="ARBA" id="ARBA00022741"/>
    </source>
</evidence>
<sequence length="86" mass="9348">MLNIIQSNFSHRATIADTAKKDLPLVRDAECESKLGLIKAVSGPVSNKNQMFAIDSARVRVGSSELVGEIIRLDGDTATIQVYEET</sequence>
<dbReference type="GO" id="GO:0005765">
    <property type="term" value="C:lysosomal membrane"/>
    <property type="evidence" value="ECO:0007669"/>
    <property type="project" value="TreeGrafter"/>
</dbReference>
<evidence type="ECO:0000259" key="7">
    <source>
        <dbReference type="Pfam" id="PF02874"/>
    </source>
</evidence>
<dbReference type="PANTHER" id="PTHR43607">
    <property type="entry name" value="V-TYPE PROTON ATPASE CATALYTIC SUBUNIT A"/>
    <property type="match status" value="1"/>
</dbReference>
<proteinExistence type="inferred from homology"/>
<keyword evidence="2" id="KW-0813">Transport</keyword>
<dbReference type="InterPro" id="IPR022878">
    <property type="entry name" value="V-ATPase_asu"/>
</dbReference>
<evidence type="ECO:0000256" key="5">
    <source>
        <dbReference type="ARBA" id="ARBA00022967"/>
    </source>
</evidence>
<reference evidence="8 9" key="1">
    <citation type="submission" date="2019-03" db="EMBL/GenBank/DDBJ databases">
        <title>Single cell metagenomics reveals metabolic interactions within the superorganism composed of flagellate Streblomastix strix and complex community of Bacteroidetes bacteria on its surface.</title>
        <authorList>
            <person name="Treitli S.C."/>
            <person name="Kolisko M."/>
            <person name="Husnik F."/>
            <person name="Keeling P."/>
            <person name="Hampl V."/>
        </authorList>
    </citation>
    <scope>NUCLEOTIDE SEQUENCE [LARGE SCALE GENOMIC DNA]</scope>
    <source>
        <strain evidence="8">ST1C</strain>
    </source>
</reference>
<dbReference type="Pfam" id="PF02874">
    <property type="entry name" value="ATP-synt_ab_N"/>
    <property type="match status" value="1"/>
</dbReference>
<protein>
    <recommendedName>
        <fullName evidence="7">ATPase F1/V1/A1 complex alpha/beta subunit N-terminal domain-containing protein</fullName>
    </recommendedName>
</protein>
<evidence type="ECO:0000256" key="2">
    <source>
        <dbReference type="ARBA" id="ARBA00022448"/>
    </source>
</evidence>
<evidence type="ECO:0000256" key="4">
    <source>
        <dbReference type="ARBA" id="ARBA00022840"/>
    </source>
</evidence>
<name>A0A5J4ULZ3_9EUKA</name>
<dbReference type="OrthoDB" id="1676488at2759"/>
<dbReference type="EMBL" id="SNRW01014261">
    <property type="protein sequence ID" value="KAA6371666.1"/>
    <property type="molecule type" value="Genomic_DNA"/>
</dbReference>
<gene>
    <name evidence="8" type="ORF">EZS28_032807</name>
</gene>
<comment type="caution">
    <text evidence="8">The sequence shown here is derived from an EMBL/GenBank/DDBJ whole genome shotgun (WGS) entry which is preliminary data.</text>
</comment>
<keyword evidence="5" id="KW-1278">Translocase</keyword>
<keyword evidence="4" id="KW-0067">ATP-binding</keyword>
<comment type="similarity">
    <text evidence="1">Belongs to the ATPase alpha/beta chains family.</text>
</comment>
<dbReference type="InterPro" id="IPR004100">
    <property type="entry name" value="ATPase_F1/V1/A1_a/bsu_N"/>
</dbReference>